<evidence type="ECO:0000313" key="2">
    <source>
        <dbReference type="EMBL" id="CAF4245309.1"/>
    </source>
</evidence>
<proteinExistence type="predicted"/>
<evidence type="ECO:0000313" key="3">
    <source>
        <dbReference type="Proteomes" id="UP000663842"/>
    </source>
</evidence>
<name>A0A820EF49_9BILA</name>
<dbReference type="Proteomes" id="UP000663842">
    <property type="component" value="Unassembled WGS sequence"/>
</dbReference>
<comment type="caution">
    <text evidence="2">The sequence shown here is derived from an EMBL/GenBank/DDBJ whole genome shotgun (WGS) entry which is preliminary data.</text>
</comment>
<accession>A0A820EF49</accession>
<dbReference type="InterPro" id="IPR001810">
    <property type="entry name" value="F-box_dom"/>
</dbReference>
<sequence>SGALYLSYALEKNKTLTALHLESNGIGSDGAQHLADELENNKMNNMVVSTLESLPNEILLGILQIPKSHDLLSTWYNLNSRFNKLIQRLCSWNLSNTTYSNFLRCLSLLTNHQDQVFSLKLSNAETTGRISSFFRMLPFDNFHNLRSLSIIEVNQIELNNLVLKLPTLNHLLYLYIYCGYTYYPIFLLNDIIAASLCSFTFNCISIVRYNWSSIGHLCPNFKYLNINTYIYFEHDDENSLNGFQWEQLISTYLPTLNVLKFRISTSKKRLNAQLMGSFQTEFWIQHKWFVDFDDGILYTTTYMKRELTLSCGRNMLSLLPGVSNRYDHLETLALNFSTDFQWSAEALSLFVFPNVCHLSLSFPEDYYEYDRHGLRCGFVHNQLKPDEYQSIFIFLNKILRLSKLQSLAIYSLLPKDYLIQLLSSTTNLTKLPLHGWAGSIKVDLFDFMLENRQLFKNIQHLIITDRRKGIIDIKKVENFIRIFDDYRLLKVLEIEANDKYSFPVLRLLLNKIKSLSFISIKSYIITCEVPALLKWLKEVLNGIEYQANVEKDVLSIWF</sequence>
<dbReference type="EMBL" id="CAJOBF010007959">
    <property type="protein sequence ID" value="CAF4245309.1"/>
    <property type="molecule type" value="Genomic_DNA"/>
</dbReference>
<gene>
    <name evidence="2" type="ORF">UXM345_LOCUS30420</name>
</gene>
<dbReference type="AlphaFoldDB" id="A0A820EF49"/>
<feature type="non-terminal residue" evidence="2">
    <location>
        <position position="1"/>
    </location>
</feature>
<reference evidence="2" key="1">
    <citation type="submission" date="2021-02" db="EMBL/GenBank/DDBJ databases">
        <authorList>
            <person name="Nowell W R."/>
        </authorList>
    </citation>
    <scope>NUCLEOTIDE SEQUENCE</scope>
</reference>
<dbReference type="PROSITE" id="PS50181">
    <property type="entry name" value="FBOX"/>
    <property type="match status" value="1"/>
</dbReference>
<dbReference type="Gene3D" id="3.80.10.10">
    <property type="entry name" value="Ribonuclease Inhibitor"/>
    <property type="match status" value="1"/>
</dbReference>
<evidence type="ECO:0000259" key="1">
    <source>
        <dbReference type="PROSITE" id="PS50181"/>
    </source>
</evidence>
<protein>
    <recommendedName>
        <fullName evidence="1">F-box domain-containing protein</fullName>
    </recommendedName>
</protein>
<dbReference type="SUPFAM" id="SSF52047">
    <property type="entry name" value="RNI-like"/>
    <property type="match status" value="2"/>
</dbReference>
<organism evidence="2 3">
    <name type="scientific">Rotaria magnacalcarata</name>
    <dbReference type="NCBI Taxonomy" id="392030"/>
    <lineage>
        <taxon>Eukaryota</taxon>
        <taxon>Metazoa</taxon>
        <taxon>Spiralia</taxon>
        <taxon>Gnathifera</taxon>
        <taxon>Rotifera</taxon>
        <taxon>Eurotatoria</taxon>
        <taxon>Bdelloidea</taxon>
        <taxon>Philodinida</taxon>
        <taxon>Philodinidae</taxon>
        <taxon>Rotaria</taxon>
    </lineage>
</organism>
<feature type="domain" description="F-box" evidence="1">
    <location>
        <begin position="48"/>
        <end position="102"/>
    </location>
</feature>
<dbReference type="InterPro" id="IPR032675">
    <property type="entry name" value="LRR_dom_sf"/>
</dbReference>